<dbReference type="KEGG" id="cpa:CP_0300"/>
<gene>
    <name evidence="1" type="ordered locus">CP_0300</name>
</gene>
<name>Q9K2A0_CHLPN</name>
<protein>
    <submittedName>
        <fullName evidence="1">Uncharacterized protein</fullName>
    </submittedName>
</protein>
<evidence type="ECO:0000313" key="1">
    <source>
        <dbReference type="EMBL" id="AAF38157.1"/>
    </source>
</evidence>
<accession>Q9K2A0</accession>
<sequence>MFTSLGRSAIFYFTGSLKHLRLGEFLEIFQK</sequence>
<proteinExistence type="predicted"/>
<dbReference type="PIR" id="D81591">
    <property type="entry name" value="D81591"/>
</dbReference>
<dbReference type="EMBL" id="AE002161">
    <property type="protein sequence ID" value="AAF38157.1"/>
    <property type="molecule type" value="Genomic_DNA"/>
</dbReference>
<organism evidence="1 2">
    <name type="scientific">Chlamydia pneumoniae</name>
    <name type="common">Chlamydophila pneumoniae</name>
    <dbReference type="NCBI Taxonomy" id="83558"/>
    <lineage>
        <taxon>Bacteria</taxon>
        <taxon>Pseudomonadati</taxon>
        <taxon>Chlamydiota</taxon>
        <taxon>Chlamydiia</taxon>
        <taxon>Chlamydiales</taxon>
        <taxon>Chlamydiaceae</taxon>
        <taxon>Chlamydia/Chlamydophila group</taxon>
        <taxon>Chlamydia</taxon>
    </lineage>
</organism>
<dbReference type="AlphaFoldDB" id="Q9K2A0"/>
<dbReference type="Proteomes" id="UP000000583">
    <property type="component" value="Chromosome"/>
</dbReference>
<evidence type="ECO:0000313" key="2">
    <source>
        <dbReference type="Proteomes" id="UP000000583"/>
    </source>
</evidence>
<reference evidence="1 2" key="1">
    <citation type="journal article" date="2000" name="Nucleic Acids Res.">
        <title>Genome sequences of Chlamydia trachomatis MoPn and Chlamydia pneumoniae AR39.</title>
        <authorList>
            <person name="Read T.D."/>
            <person name="Brunham R.C."/>
            <person name="Shen C."/>
            <person name="Gill S.R."/>
            <person name="Heidelberg J.F."/>
            <person name="White O."/>
            <person name="Hickey E.K."/>
            <person name="Peterson J.D."/>
            <person name="Utterback T.R."/>
            <person name="Berry K.J."/>
            <person name="Bass S."/>
            <person name="Linher K.D."/>
            <person name="Weidman J.F."/>
            <person name="Khouri H.M."/>
            <person name="Craven B."/>
            <person name="Bowman C."/>
            <person name="Dodson R.J."/>
            <person name="Gwinn M.L."/>
            <person name="Nelson W.C."/>
            <person name="DeBoy R.T."/>
            <person name="Kolonay J.F."/>
            <person name="McClarty G."/>
            <person name="Salzberg S.L."/>
            <person name="Eisen J.A."/>
            <person name="Fraser C.M."/>
        </authorList>
    </citation>
    <scope>NUCLEOTIDE SEQUENCE [LARGE SCALE GENOMIC DNA]</scope>
    <source>
        <strain evidence="1 2">AR39</strain>
    </source>
</reference>